<evidence type="ECO:0000313" key="1">
    <source>
        <dbReference type="EMBL" id="DAF54414.1"/>
    </source>
</evidence>
<sequence>MIILGTLNDGCKNNKTCANRQEMRRFCYVKLCKSNKV</sequence>
<proteinExistence type="predicted"/>
<reference evidence="1" key="1">
    <citation type="journal article" date="2021" name="Proc. Natl. Acad. Sci. U.S.A.">
        <title>A Catalog of Tens of Thousands of Viruses from Human Metagenomes Reveals Hidden Associations with Chronic Diseases.</title>
        <authorList>
            <person name="Tisza M.J."/>
            <person name="Buck C.B."/>
        </authorList>
    </citation>
    <scope>NUCLEOTIDE SEQUENCE</scope>
    <source>
        <strain evidence="1">CtKwY15</strain>
    </source>
</reference>
<organism evidence="1">
    <name type="scientific">Siphoviridae sp. ctKwY15</name>
    <dbReference type="NCBI Taxonomy" id="2827843"/>
    <lineage>
        <taxon>Viruses</taxon>
        <taxon>Duplodnaviria</taxon>
        <taxon>Heunggongvirae</taxon>
        <taxon>Uroviricota</taxon>
        <taxon>Caudoviricetes</taxon>
    </lineage>
</organism>
<dbReference type="EMBL" id="BK032679">
    <property type="protein sequence ID" value="DAF54414.1"/>
    <property type="molecule type" value="Genomic_DNA"/>
</dbReference>
<protein>
    <submittedName>
        <fullName evidence="1">Uncharacterized protein</fullName>
    </submittedName>
</protein>
<accession>A0A8S5STZ8</accession>
<name>A0A8S5STZ8_9CAUD</name>